<sequence>MVEKIITPRRNVIDFARYQQDRAAGKVQAISPRLCRYCGAALLDGEDDDDCSSALNDIALQPLEKKPRRFYAD</sequence>
<dbReference type="RefSeq" id="WP_245313066.1">
    <property type="nucleotide sequence ID" value="NZ_LNCU01000088.1"/>
</dbReference>
<proteinExistence type="predicted"/>
<protein>
    <submittedName>
        <fullName evidence="1">Uncharacterized protein</fullName>
    </submittedName>
</protein>
<dbReference type="AlphaFoldDB" id="A0A109JMW0"/>
<evidence type="ECO:0000313" key="1">
    <source>
        <dbReference type="EMBL" id="KWV51744.1"/>
    </source>
</evidence>
<gene>
    <name evidence="1" type="ORF">AS156_11650</name>
</gene>
<keyword evidence="2" id="KW-1185">Reference proteome</keyword>
<dbReference type="Proteomes" id="UP000057737">
    <property type="component" value="Unassembled WGS sequence"/>
</dbReference>
<name>A0A109JMW0_9BRAD</name>
<comment type="caution">
    <text evidence="1">The sequence shown here is derived from an EMBL/GenBank/DDBJ whole genome shotgun (WGS) entry which is preliminary data.</text>
</comment>
<reference evidence="1 2" key="1">
    <citation type="submission" date="2015-11" db="EMBL/GenBank/DDBJ databases">
        <title>Draft Genome Sequence of the Strain BR 10303 (Bradyrhizobium sp.) isolated from nodules of Centrolobium paraense.</title>
        <authorList>
            <person name="Zelli J.E."/>
            <person name="Simoes-Araujo J.L."/>
            <person name="Barauna A.C."/>
            <person name="Silva K."/>
        </authorList>
    </citation>
    <scope>NUCLEOTIDE SEQUENCE [LARGE SCALE GENOMIC DNA]</scope>
    <source>
        <strain evidence="1 2">BR 10303</strain>
    </source>
</reference>
<dbReference type="EMBL" id="LNCU01000088">
    <property type="protein sequence ID" value="KWV51744.1"/>
    <property type="molecule type" value="Genomic_DNA"/>
</dbReference>
<evidence type="ECO:0000313" key="2">
    <source>
        <dbReference type="Proteomes" id="UP000057737"/>
    </source>
</evidence>
<accession>A0A109JMW0</accession>
<organism evidence="1 2">
    <name type="scientific">Bradyrhizobium macuxiense</name>
    <dbReference type="NCBI Taxonomy" id="1755647"/>
    <lineage>
        <taxon>Bacteria</taxon>
        <taxon>Pseudomonadati</taxon>
        <taxon>Pseudomonadota</taxon>
        <taxon>Alphaproteobacteria</taxon>
        <taxon>Hyphomicrobiales</taxon>
        <taxon>Nitrobacteraceae</taxon>
        <taxon>Bradyrhizobium</taxon>
    </lineage>
</organism>